<dbReference type="SUPFAM" id="SSF52402">
    <property type="entry name" value="Adenine nucleotide alpha hydrolases-like"/>
    <property type="match status" value="1"/>
</dbReference>
<evidence type="ECO:0000313" key="1">
    <source>
        <dbReference type="EMBL" id="ACH37356.1"/>
    </source>
</evidence>
<reference evidence="1 2" key="1">
    <citation type="submission" date="2008-07" db="EMBL/GenBank/DDBJ databases">
        <title>Complete sequence of Geobacter bemidjiensis BEM.</title>
        <authorList>
            <consortium name="US DOE Joint Genome Institute"/>
            <person name="Lucas S."/>
            <person name="Copeland A."/>
            <person name="Lapidus A."/>
            <person name="Glavina del Rio T."/>
            <person name="Dalin E."/>
            <person name="Tice H."/>
            <person name="Bruce D."/>
            <person name="Goodwin L."/>
            <person name="Pitluck S."/>
            <person name="Kiss H."/>
            <person name="Brettin T."/>
            <person name="Detter J.C."/>
            <person name="Han C."/>
            <person name="Kuske C.R."/>
            <person name="Schmutz J."/>
            <person name="Larimer F."/>
            <person name="Land M."/>
            <person name="Hauser L."/>
            <person name="Kyrpides N."/>
            <person name="Lykidis A."/>
            <person name="Lovley D."/>
            <person name="Richardson P."/>
        </authorList>
    </citation>
    <scope>NUCLEOTIDE SEQUENCE [LARGE SCALE GENOMIC DNA]</scope>
    <source>
        <strain evidence="2">ATCC BAA-1014 / DSM 16622 / JCM 12645 / Bem</strain>
    </source>
</reference>
<evidence type="ECO:0000313" key="2">
    <source>
        <dbReference type="Proteomes" id="UP000008825"/>
    </source>
</evidence>
<dbReference type="KEGG" id="gbm:Gbem_0325"/>
<keyword evidence="2" id="KW-1185">Reference proteome</keyword>
<dbReference type="Gene3D" id="3.40.50.620">
    <property type="entry name" value="HUPs"/>
    <property type="match status" value="1"/>
</dbReference>
<protein>
    <recommendedName>
        <fullName evidence="3">Asparagine synthetase domain-containing protein</fullName>
    </recommendedName>
</protein>
<dbReference type="HOGENOM" id="CLU_1141292_0_0_7"/>
<accession>B5EAP7</accession>
<dbReference type="STRING" id="404380.Gbem_0325"/>
<reference evidence="1 2" key="2">
    <citation type="journal article" date="2010" name="BMC Genomics">
        <title>The genome of Geobacter bemidjiensis, exemplar for the subsurface clade of Geobacter species that predominate in Fe(III)-reducing subsurface environments.</title>
        <authorList>
            <person name="Aklujkar M."/>
            <person name="Young N.D."/>
            <person name="Holmes D."/>
            <person name="Chavan M."/>
            <person name="Risso C."/>
            <person name="Kiss H.E."/>
            <person name="Han C.S."/>
            <person name="Land M.L."/>
            <person name="Lovley D.R."/>
        </authorList>
    </citation>
    <scope>NUCLEOTIDE SEQUENCE [LARGE SCALE GENOMIC DNA]</scope>
    <source>
        <strain evidence="2">ATCC BAA-1014 / DSM 16622 / JCM 12645 / Bem</strain>
    </source>
</reference>
<proteinExistence type="predicted"/>
<dbReference type="Proteomes" id="UP000008825">
    <property type="component" value="Chromosome"/>
</dbReference>
<dbReference type="OrthoDB" id="5180851at2"/>
<sequence length="243" mass="26859">MGQFFVQQIAETDVDLDIIQSADEANVVLMFSGGRDSTLAAARLNSIGVPVTLVTITSKHLEGIGRVHLRLAELARTLPPGTDWLHIEQPDQLQTDTSFYDQTCLPCHHAYVVVSVAIAKKINASKMAFGYTHYQSDWPEQTPLAIARLKTTLARHGIELLLPVYDLPSREVAIEELGAYGLSTSSLEQKCLRQITNVALSEERLIQQVDLWEDAIERSMLNIADIAISVISHKKIGDFHDGA</sequence>
<evidence type="ECO:0008006" key="3">
    <source>
        <dbReference type="Google" id="ProtNLM"/>
    </source>
</evidence>
<dbReference type="RefSeq" id="WP_012528762.1">
    <property type="nucleotide sequence ID" value="NC_011146.1"/>
</dbReference>
<name>B5EAP7_CITBB</name>
<gene>
    <name evidence="1" type="ordered locus">Gbem_0325</name>
</gene>
<dbReference type="InterPro" id="IPR014729">
    <property type="entry name" value="Rossmann-like_a/b/a_fold"/>
</dbReference>
<organism evidence="1 2">
    <name type="scientific">Citrifermentans bemidjiense (strain ATCC BAA-1014 / DSM 16622 / JCM 12645 / Bem)</name>
    <name type="common">Geobacter bemidjiensis</name>
    <dbReference type="NCBI Taxonomy" id="404380"/>
    <lineage>
        <taxon>Bacteria</taxon>
        <taxon>Pseudomonadati</taxon>
        <taxon>Thermodesulfobacteriota</taxon>
        <taxon>Desulfuromonadia</taxon>
        <taxon>Geobacterales</taxon>
        <taxon>Geobacteraceae</taxon>
        <taxon>Citrifermentans</taxon>
    </lineage>
</organism>
<dbReference type="EMBL" id="CP001124">
    <property type="protein sequence ID" value="ACH37356.1"/>
    <property type="molecule type" value="Genomic_DNA"/>
</dbReference>
<dbReference type="AlphaFoldDB" id="B5EAP7"/>